<proteinExistence type="predicted"/>
<evidence type="ECO:0000313" key="2">
    <source>
        <dbReference type="Proteomes" id="UP001500767"/>
    </source>
</evidence>
<evidence type="ECO:0000313" key="1">
    <source>
        <dbReference type="EMBL" id="GAA3580261.1"/>
    </source>
</evidence>
<protein>
    <submittedName>
        <fullName evidence="1">Uncharacterized protein</fullName>
    </submittedName>
</protein>
<name>A0ABP6YGE7_9ACTN</name>
<comment type="caution">
    <text evidence="1">The sequence shown here is derived from an EMBL/GenBank/DDBJ whole genome shotgun (WGS) entry which is preliminary data.</text>
</comment>
<sequence>MATSVGELGPALASWNDFVGTAAADESGPDATGPSLYEAAGLDPATWIILGVDLGTATPATLVVYALDRAVHGVSTHADLIDLGHRSGELAVTAFELCGPEALRRGAAAFERLSVRLVARPFHDQRLVVHERRALPVGPPPTDPASG</sequence>
<dbReference type="EMBL" id="BAAAYR010000007">
    <property type="protein sequence ID" value="GAA3580261.1"/>
    <property type="molecule type" value="Genomic_DNA"/>
</dbReference>
<dbReference type="RefSeq" id="WP_204912922.1">
    <property type="nucleotide sequence ID" value="NZ_BAAAYR010000007.1"/>
</dbReference>
<organism evidence="1 2">
    <name type="scientific">Microlunatus spumicola</name>
    <dbReference type="NCBI Taxonomy" id="81499"/>
    <lineage>
        <taxon>Bacteria</taxon>
        <taxon>Bacillati</taxon>
        <taxon>Actinomycetota</taxon>
        <taxon>Actinomycetes</taxon>
        <taxon>Propionibacteriales</taxon>
        <taxon>Propionibacteriaceae</taxon>
        <taxon>Microlunatus</taxon>
    </lineage>
</organism>
<gene>
    <name evidence="1" type="ORF">GCM10022197_42570</name>
</gene>
<accession>A0ABP6YGE7</accession>
<reference evidence="2" key="1">
    <citation type="journal article" date="2019" name="Int. J. Syst. Evol. Microbiol.">
        <title>The Global Catalogue of Microorganisms (GCM) 10K type strain sequencing project: providing services to taxonomists for standard genome sequencing and annotation.</title>
        <authorList>
            <consortium name="The Broad Institute Genomics Platform"/>
            <consortium name="The Broad Institute Genome Sequencing Center for Infectious Disease"/>
            <person name="Wu L."/>
            <person name="Ma J."/>
        </authorList>
    </citation>
    <scope>NUCLEOTIDE SEQUENCE [LARGE SCALE GENOMIC DNA]</scope>
    <source>
        <strain evidence="2">JCM 16540</strain>
    </source>
</reference>
<keyword evidence="2" id="KW-1185">Reference proteome</keyword>
<dbReference type="Proteomes" id="UP001500767">
    <property type="component" value="Unassembled WGS sequence"/>
</dbReference>